<name>A0A4C1XME2_EUMVA</name>
<evidence type="ECO:0000313" key="2">
    <source>
        <dbReference type="Proteomes" id="UP000299102"/>
    </source>
</evidence>
<accession>A0A4C1XME2</accession>
<organism evidence="1 2">
    <name type="scientific">Eumeta variegata</name>
    <name type="common">Bagworm moth</name>
    <name type="synonym">Eumeta japonica</name>
    <dbReference type="NCBI Taxonomy" id="151549"/>
    <lineage>
        <taxon>Eukaryota</taxon>
        <taxon>Metazoa</taxon>
        <taxon>Ecdysozoa</taxon>
        <taxon>Arthropoda</taxon>
        <taxon>Hexapoda</taxon>
        <taxon>Insecta</taxon>
        <taxon>Pterygota</taxon>
        <taxon>Neoptera</taxon>
        <taxon>Endopterygota</taxon>
        <taxon>Lepidoptera</taxon>
        <taxon>Glossata</taxon>
        <taxon>Ditrysia</taxon>
        <taxon>Tineoidea</taxon>
        <taxon>Psychidae</taxon>
        <taxon>Oiketicinae</taxon>
        <taxon>Eumeta</taxon>
    </lineage>
</organism>
<dbReference type="Proteomes" id="UP000299102">
    <property type="component" value="Unassembled WGS sequence"/>
</dbReference>
<sequence length="77" mass="8300">MTTKSNYHDEIIKALTSMKVGKAAKYERVPSEMLRGGVAILAKPGGLKDITKNQCNLFKKDTEREFIGVTGGAEAAA</sequence>
<dbReference type="AlphaFoldDB" id="A0A4C1XME2"/>
<gene>
    <name evidence="1" type="ORF">EVAR_35337_1</name>
</gene>
<dbReference type="OrthoDB" id="418748at2759"/>
<proteinExistence type="predicted"/>
<reference evidence="1 2" key="1">
    <citation type="journal article" date="2019" name="Commun. Biol.">
        <title>The bagworm genome reveals a unique fibroin gene that provides high tensile strength.</title>
        <authorList>
            <person name="Kono N."/>
            <person name="Nakamura H."/>
            <person name="Ohtoshi R."/>
            <person name="Tomita M."/>
            <person name="Numata K."/>
            <person name="Arakawa K."/>
        </authorList>
    </citation>
    <scope>NUCLEOTIDE SEQUENCE [LARGE SCALE GENOMIC DNA]</scope>
</reference>
<protein>
    <submittedName>
        <fullName evidence="1">Uncharacterized protein</fullName>
    </submittedName>
</protein>
<evidence type="ECO:0000313" key="1">
    <source>
        <dbReference type="EMBL" id="GBP63447.1"/>
    </source>
</evidence>
<keyword evidence="2" id="KW-1185">Reference proteome</keyword>
<dbReference type="EMBL" id="BGZK01000869">
    <property type="protein sequence ID" value="GBP63447.1"/>
    <property type="molecule type" value="Genomic_DNA"/>
</dbReference>
<comment type="caution">
    <text evidence="1">The sequence shown here is derived from an EMBL/GenBank/DDBJ whole genome shotgun (WGS) entry which is preliminary data.</text>
</comment>